<dbReference type="STRING" id="568899.SAMN05192534_11649"/>
<evidence type="ECO:0000313" key="3">
    <source>
        <dbReference type="EMBL" id="SDH95664.1"/>
    </source>
</evidence>
<dbReference type="InterPro" id="IPR036866">
    <property type="entry name" value="RibonucZ/Hydroxyglut_hydro"/>
</dbReference>
<feature type="domain" description="Metallo-beta-lactamase" evidence="2">
    <location>
        <begin position="18"/>
        <end position="212"/>
    </location>
</feature>
<dbReference type="PANTHER" id="PTHR46018:SF4">
    <property type="entry name" value="METALLO-HYDROLASE YHFI-RELATED"/>
    <property type="match status" value="1"/>
</dbReference>
<dbReference type="EMBL" id="FNDK01000016">
    <property type="protein sequence ID" value="SDH95664.1"/>
    <property type="molecule type" value="Genomic_DNA"/>
</dbReference>
<dbReference type="Proteomes" id="UP000199163">
    <property type="component" value="Unassembled WGS sequence"/>
</dbReference>
<name>A0A1G8GMN5_9BACI</name>
<gene>
    <name evidence="3" type="ORF">SAMN05192534_11649</name>
</gene>
<reference evidence="3 4" key="1">
    <citation type="submission" date="2016-10" db="EMBL/GenBank/DDBJ databases">
        <authorList>
            <person name="de Groot N.N."/>
        </authorList>
    </citation>
    <scope>NUCLEOTIDE SEQUENCE [LARGE SCALE GENOMIC DNA]</scope>
    <source>
        <strain evidence="3 4">DSM 21632</strain>
    </source>
</reference>
<dbReference type="AlphaFoldDB" id="A0A1G8GMN5"/>
<evidence type="ECO:0000259" key="2">
    <source>
        <dbReference type="SMART" id="SM00849"/>
    </source>
</evidence>
<dbReference type="CDD" id="cd07716">
    <property type="entry name" value="RNaseZ_short-form-like_MBL-fold"/>
    <property type="match status" value="1"/>
</dbReference>
<sequence length="248" mass="27188">MKVTVIGYWHAFPKKGEAASGYLVEHDNYRVLVDCGSGVVSQLQHYCELEDLDAVVISHYHNDHIGDIGALHYFRLLTPYISQKAAKPFAVYGHQEDVQGFQRLSYKDVVNAIPYNENQTLDIGPFQFSFYKTSHPVPCYAMKIQTSASTLFYTADTGYMPELAEAAKGADLLIAECSLYKGQDGTPAGHMNSEEAGKLANAADVPALLLTHLPHFGDHGQLKKEAQAQCPSTIIDTASAGWSKTLST</sequence>
<dbReference type="Gene3D" id="3.60.15.10">
    <property type="entry name" value="Ribonuclease Z/Hydroxyacylglutathione hydrolase-like"/>
    <property type="match status" value="1"/>
</dbReference>
<dbReference type="GO" id="GO:0042781">
    <property type="term" value="F:3'-tRNA processing endoribonuclease activity"/>
    <property type="evidence" value="ECO:0007669"/>
    <property type="project" value="TreeGrafter"/>
</dbReference>
<proteinExistence type="predicted"/>
<dbReference type="Pfam" id="PF12706">
    <property type="entry name" value="Lactamase_B_2"/>
    <property type="match status" value="1"/>
</dbReference>
<dbReference type="SUPFAM" id="SSF56281">
    <property type="entry name" value="Metallo-hydrolase/oxidoreductase"/>
    <property type="match status" value="1"/>
</dbReference>
<dbReference type="InterPro" id="IPR001279">
    <property type="entry name" value="Metallo-B-lactamas"/>
</dbReference>
<evidence type="ECO:0000313" key="4">
    <source>
        <dbReference type="Proteomes" id="UP000199163"/>
    </source>
</evidence>
<accession>A0A1G8GMN5</accession>
<dbReference type="PANTHER" id="PTHR46018">
    <property type="entry name" value="ZINC PHOSPHODIESTERASE ELAC PROTEIN 1"/>
    <property type="match status" value="1"/>
</dbReference>
<keyword evidence="4" id="KW-1185">Reference proteome</keyword>
<evidence type="ECO:0000256" key="1">
    <source>
        <dbReference type="ARBA" id="ARBA00022833"/>
    </source>
</evidence>
<protein>
    <submittedName>
        <fullName evidence="3">Ribonuclease BN, tRNA processing enzyme</fullName>
    </submittedName>
</protein>
<keyword evidence="1" id="KW-0862">Zinc</keyword>
<dbReference type="RefSeq" id="WP_091274510.1">
    <property type="nucleotide sequence ID" value="NZ_FNDK01000016.1"/>
</dbReference>
<dbReference type="OrthoDB" id="9794898at2"/>
<dbReference type="SMART" id="SM00849">
    <property type="entry name" value="Lactamase_B"/>
    <property type="match status" value="1"/>
</dbReference>
<organism evidence="3 4">
    <name type="scientific">Alteribacillus persepolensis</name>
    <dbReference type="NCBI Taxonomy" id="568899"/>
    <lineage>
        <taxon>Bacteria</taxon>
        <taxon>Bacillati</taxon>
        <taxon>Bacillota</taxon>
        <taxon>Bacilli</taxon>
        <taxon>Bacillales</taxon>
        <taxon>Bacillaceae</taxon>
        <taxon>Alteribacillus</taxon>
    </lineage>
</organism>